<organism evidence="3 4">
    <name type="scientific">Prunus persica</name>
    <name type="common">Peach</name>
    <name type="synonym">Amygdalus persica</name>
    <dbReference type="NCBI Taxonomy" id="3760"/>
    <lineage>
        <taxon>Eukaryota</taxon>
        <taxon>Viridiplantae</taxon>
        <taxon>Streptophyta</taxon>
        <taxon>Embryophyta</taxon>
        <taxon>Tracheophyta</taxon>
        <taxon>Spermatophyta</taxon>
        <taxon>Magnoliopsida</taxon>
        <taxon>eudicotyledons</taxon>
        <taxon>Gunneridae</taxon>
        <taxon>Pentapetalae</taxon>
        <taxon>rosids</taxon>
        <taxon>fabids</taxon>
        <taxon>Rosales</taxon>
        <taxon>Rosaceae</taxon>
        <taxon>Amygdaloideae</taxon>
        <taxon>Amygdaleae</taxon>
        <taxon>Prunus</taxon>
    </lineage>
</organism>
<evidence type="ECO:0000256" key="2">
    <source>
        <dbReference type="SAM" id="Coils"/>
    </source>
</evidence>
<keyword evidence="1" id="KW-0931">ER-Golgi transport</keyword>
<keyword evidence="1" id="KW-1133">Transmembrane helix</keyword>
<dbReference type="STRING" id="3760.A0A251Q3M8"/>
<feature type="transmembrane region" description="Helical" evidence="1">
    <location>
        <begin position="45"/>
        <end position="65"/>
    </location>
</feature>
<accession>A0A251Q3M8</accession>
<dbReference type="EMBL" id="CM007653">
    <property type="protein sequence ID" value="ONI18431.1"/>
    <property type="molecule type" value="Genomic_DNA"/>
</dbReference>
<comment type="function">
    <text evidence="1">May play a role in anterograde transport of membrane proteins from the endoplasmic reticulum to the Golgi.</text>
</comment>
<keyword evidence="1" id="KW-0812">Transmembrane</keyword>
<evidence type="ECO:0000313" key="3">
    <source>
        <dbReference type="EMBL" id="ONI18431.1"/>
    </source>
</evidence>
<dbReference type="InterPro" id="IPR008417">
    <property type="entry name" value="BAP29/BAP31"/>
</dbReference>
<comment type="subcellular location">
    <subcellularLocation>
        <location evidence="1">Endoplasmic reticulum membrane</location>
        <topology evidence="1">Multi-pass membrane protein</topology>
    </subcellularLocation>
</comment>
<gene>
    <name evidence="3" type="ORF">PRUPE_3G215400</name>
</gene>
<reference evidence="3 4" key="1">
    <citation type="journal article" date="2013" name="Nat. Genet.">
        <title>The high-quality draft genome of peach (Prunus persica) identifies unique patterns of genetic diversity, domestication and genome evolution.</title>
        <authorList>
            <consortium name="International Peach Genome Initiative"/>
            <person name="Verde I."/>
            <person name="Abbott A.G."/>
            <person name="Scalabrin S."/>
            <person name="Jung S."/>
            <person name="Shu S."/>
            <person name="Marroni F."/>
            <person name="Zhebentyayeva T."/>
            <person name="Dettori M.T."/>
            <person name="Grimwood J."/>
            <person name="Cattonaro F."/>
            <person name="Zuccolo A."/>
            <person name="Rossini L."/>
            <person name="Jenkins J."/>
            <person name="Vendramin E."/>
            <person name="Meisel L.A."/>
            <person name="Decroocq V."/>
            <person name="Sosinski B."/>
            <person name="Prochnik S."/>
            <person name="Mitros T."/>
            <person name="Policriti A."/>
            <person name="Cipriani G."/>
            <person name="Dondini L."/>
            <person name="Ficklin S."/>
            <person name="Goodstein D.M."/>
            <person name="Xuan P."/>
            <person name="Del Fabbro C."/>
            <person name="Aramini V."/>
            <person name="Copetti D."/>
            <person name="Gonzalez S."/>
            <person name="Horner D.S."/>
            <person name="Falchi R."/>
            <person name="Lucas S."/>
            <person name="Mica E."/>
            <person name="Maldonado J."/>
            <person name="Lazzari B."/>
            <person name="Bielenberg D."/>
            <person name="Pirona R."/>
            <person name="Miculan M."/>
            <person name="Barakat A."/>
            <person name="Testolin R."/>
            <person name="Stella A."/>
            <person name="Tartarini S."/>
            <person name="Tonutti P."/>
            <person name="Arus P."/>
            <person name="Orellana A."/>
            <person name="Wells C."/>
            <person name="Main D."/>
            <person name="Vizzotto G."/>
            <person name="Silva H."/>
            <person name="Salamini F."/>
            <person name="Schmutz J."/>
            <person name="Morgante M."/>
            <person name="Rokhsar D.S."/>
        </authorList>
    </citation>
    <scope>NUCLEOTIDE SEQUENCE [LARGE SCALE GENOMIC DNA]</scope>
    <source>
        <strain evidence="4">cv. Nemared</strain>
    </source>
</reference>
<protein>
    <recommendedName>
        <fullName evidence="1">Endoplasmic reticulum transmembrane protein</fullName>
    </recommendedName>
</protein>
<dbReference type="GO" id="GO:0006886">
    <property type="term" value="P:intracellular protein transport"/>
    <property type="evidence" value="ECO:0007669"/>
    <property type="project" value="UniProtKB-UniRule"/>
</dbReference>
<sequence length="218" mass="24972">MFQLLLCAAILGEIALILALLLEIKLAEPVTIAVDRLKRGRGPLVVRIIAGSVLFVLVARVYGTINIIKRTTMLNPSVLMNMFQISLTGFLLFLSVILDRLHHYTREVSLLRTEMEAAQRENQTLKEEKNGRAMELKILGQEIAKLRTNIMNTETEYETKAKGAKLEKTKAYALRKQYEGLLAEIDRVQEDNQILRSQLEWVDLSYDDKTKHARKRLH</sequence>
<name>A0A251Q3M8_PRUPE</name>
<dbReference type="PANTHER" id="PTHR12701">
    <property type="entry name" value="BCR-ASSOCIATED PROTEIN, BAP"/>
    <property type="match status" value="1"/>
</dbReference>
<keyword evidence="1" id="KW-0653">Protein transport</keyword>
<comment type="caution">
    <text evidence="1">Lacks conserved residue(s) required for the propagation of feature annotation.</text>
</comment>
<feature type="coiled-coil region" evidence="2">
    <location>
        <begin position="101"/>
        <end position="198"/>
    </location>
</feature>
<evidence type="ECO:0000313" key="4">
    <source>
        <dbReference type="Proteomes" id="UP000006882"/>
    </source>
</evidence>
<keyword evidence="1" id="KW-0472">Membrane</keyword>
<keyword evidence="1" id="KW-0256">Endoplasmic reticulum</keyword>
<dbReference type="GO" id="GO:0070973">
    <property type="term" value="P:protein localization to endoplasmic reticulum exit site"/>
    <property type="evidence" value="ECO:0000318"/>
    <property type="project" value="GO_Central"/>
</dbReference>
<dbReference type="Proteomes" id="UP000006882">
    <property type="component" value="Chromosome G3"/>
</dbReference>
<feature type="transmembrane region" description="Helical" evidence="1">
    <location>
        <begin position="77"/>
        <end position="98"/>
    </location>
</feature>
<dbReference type="GO" id="GO:0005789">
    <property type="term" value="C:endoplasmic reticulum membrane"/>
    <property type="evidence" value="ECO:0000318"/>
    <property type="project" value="GO_Central"/>
</dbReference>
<dbReference type="GO" id="GO:0006888">
    <property type="term" value="P:endoplasmic reticulum to Golgi vesicle-mediated transport"/>
    <property type="evidence" value="ECO:0000318"/>
    <property type="project" value="GO_Central"/>
</dbReference>
<evidence type="ECO:0000256" key="1">
    <source>
        <dbReference type="RuleBase" id="RU367026"/>
    </source>
</evidence>
<keyword evidence="1" id="KW-0813">Transport</keyword>
<proteinExistence type="inferred from homology"/>
<keyword evidence="4" id="KW-1185">Reference proteome</keyword>
<dbReference type="AlphaFoldDB" id="A0A251Q3M8"/>
<comment type="similarity">
    <text evidence="1">Belongs to the BCAP29/BCAP31 family.</text>
</comment>
<dbReference type="Gramene" id="ONI18431">
    <property type="protein sequence ID" value="ONI18431"/>
    <property type="gene ID" value="PRUPE_3G215400"/>
</dbReference>
<keyword evidence="2" id="KW-0175">Coiled coil</keyword>
<dbReference type="PANTHER" id="PTHR12701:SF44">
    <property type="entry name" value="ENDOPLASMIC RETICULUM TRANSMEMBRANE PROTEIN"/>
    <property type="match status" value="1"/>
</dbReference>